<protein>
    <recommendedName>
        <fullName evidence="10">1-deoxy-D-xylulose-5-phosphate synthase</fullName>
        <ecNumber evidence="10">2.2.1.7</ecNumber>
    </recommendedName>
    <alternativeName>
        <fullName evidence="10">1-deoxyxylulose-5-phosphate synthase</fullName>
        <shortName evidence="10">DXP synthase</shortName>
        <shortName evidence="10">DXPS</shortName>
    </alternativeName>
</protein>
<dbReference type="Gene3D" id="3.40.50.920">
    <property type="match status" value="1"/>
</dbReference>
<dbReference type="NCBIfam" id="NF003933">
    <property type="entry name" value="PRK05444.2-2"/>
    <property type="match status" value="1"/>
</dbReference>
<organism evidence="12 13">
    <name type="scientific">Ruminococcus flavefaciens</name>
    <dbReference type="NCBI Taxonomy" id="1265"/>
    <lineage>
        <taxon>Bacteria</taxon>
        <taxon>Bacillati</taxon>
        <taxon>Bacillota</taxon>
        <taxon>Clostridia</taxon>
        <taxon>Eubacteriales</taxon>
        <taxon>Oscillospiraceae</taxon>
        <taxon>Ruminococcus</taxon>
    </lineage>
</organism>
<dbReference type="InterPro" id="IPR049557">
    <property type="entry name" value="Transketolase_CS"/>
</dbReference>
<dbReference type="PANTHER" id="PTHR43322">
    <property type="entry name" value="1-D-DEOXYXYLULOSE 5-PHOSPHATE SYNTHASE-RELATED"/>
    <property type="match status" value="1"/>
</dbReference>
<dbReference type="HAMAP" id="MF_00315">
    <property type="entry name" value="DXP_synth"/>
    <property type="match status" value="1"/>
</dbReference>
<evidence type="ECO:0000256" key="5">
    <source>
        <dbReference type="ARBA" id="ARBA00022723"/>
    </source>
</evidence>
<dbReference type="InterPro" id="IPR009014">
    <property type="entry name" value="Transketo_C/PFOR_II"/>
</dbReference>
<evidence type="ECO:0000256" key="4">
    <source>
        <dbReference type="ARBA" id="ARBA00022679"/>
    </source>
</evidence>
<keyword evidence="7 10" id="KW-0784">Thiamine biosynthesis</keyword>
<proteinExistence type="inferred from homology"/>
<evidence type="ECO:0000313" key="13">
    <source>
        <dbReference type="Proteomes" id="UP000183461"/>
    </source>
</evidence>
<comment type="cofactor">
    <cofactor evidence="10">
        <name>Mg(2+)</name>
        <dbReference type="ChEBI" id="CHEBI:18420"/>
    </cofactor>
    <text evidence="10">Binds 1 Mg(2+) ion per subunit.</text>
</comment>
<dbReference type="PANTHER" id="PTHR43322:SF5">
    <property type="entry name" value="1-DEOXY-D-XYLULOSE-5-PHOSPHATE SYNTHASE, CHLOROPLASTIC"/>
    <property type="match status" value="1"/>
</dbReference>
<evidence type="ECO:0000259" key="11">
    <source>
        <dbReference type="SMART" id="SM00861"/>
    </source>
</evidence>
<dbReference type="Pfam" id="PF02780">
    <property type="entry name" value="Transketolase_C"/>
    <property type="match status" value="1"/>
</dbReference>
<evidence type="ECO:0000256" key="2">
    <source>
        <dbReference type="ARBA" id="ARBA00011081"/>
    </source>
</evidence>
<dbReference type="InterPro" id="IPR033248">
    <property type="entry name" value="Transketolase_C"/>
</dbReference>
<dbReference type="NCBIfam" id="TIGR00204">
    <property type="entry name" value="dxs"/>
    <property type="match status" value="1"/>
</dbReference>
<dbReference type="InterPro" id="IPR005475">
    <property type="entry name" value="Transketolase-like_Pyr-bd"/>
</dbReference>
<comment type="similarity">
    <text evidence="2 10">Belongs to the transketolase family. DXPS subfamily.</text>
</comment>
<dbReference type="AlphaFoldDB" id="A0A1K1LQ42"/>
<feature type="binding site" evidence="10">
    <location>
        <begin position="155"/>
        <end position="156"/>
    </location>
    <ligand>
        <name>thiamine diphosphate</name>
        <dbReference type="ChEBI" id="CHEBI:58937"/>
    </ligand>
</feature>
<dbReference type="Proteomes" id="UP000183461">
    <property type="component" value="Unassembled WGS sequence"/>
</dbReference>
<dbReference type="CDD" id="cd07033">
    <property type="entry name" value="TPP_PYR_DXS_TK_like"/>
    <property type="match status" value="1"/>
</dbReference>
<evidence type="ECO:0000256" key="3">
    <source>
        <dbReference type="ARBA" id="ARBA00011738"/>
    </source>
</evidence>
<dbReference type="GO" id="GO:0005829">
    <property type="term" value="C:cytosol"/>
    <property type="evidence" value="ECO:0007669"/>
    <property type="project" value="TreeGrafter"/>
</dbReference>
<comment type="function">
    <text evidence="10">Catalyzes the acyloin condensation reaction between C atoms 2 and 3 of pyruvate and glyceraldehyde 3-phosphate to yield 1-deoxy-D-xylulose-5-phosphate (DXP).</text>
</comment>
<gene>
    <name evidence="10" type="primary">dxs</name>
    <name evidence="12" type="ORF">SAMN02910280_0660</name>
</gene>
<dbReference type="GO" id="GO:0009228">
    <property type="term" value="P:thiamine biosynthetic process"/>
    <property type="evidence" value="ECO:0007669"/>
    <property type="project" value="UniProtKB-UniRule"/>
</dbReference>
<feature type="binding site" evidence="10">
    <location>
        <position position="376"/>
    </location>
    <ligand>
        <name>thiamine diphosphate</name>
        <dbReference type="ChEBI" id="CHEBI:58937"/>
    </ligand>
</feature>
<evidence type="ECO:0000256" key="8">
    <source>
        <dbReference type="ARBA" id="ARBA00023052"/>
    </source>
</evidence>
<feature type="binding site" evidence="10">
    <location>
        <position position="184"/>
    </location>
    <ligand>
        <name>thiamine diphosphate</name>
        <dbReference type="ChEBI" id="CHEBI:58937"/>
    </ligand>
</feature>
<keyword evidence="5 10" id="KW-0479">Metal-binding</keyword>
<dbReference type="GO" id="GO:0016114">
    <property type="term" value="P:terpenoid biosynthetic process"/>
    <property type="evidence" value="ECO:0007669"/>
    <property type="project" value="UniProtKB-UniRule"/>
</dbReference>
<evidence type="ECO:0000256" key="10">
    <source>
        <dbReference type="HAMAP-Rule" id="MF_00315"/>
    </source>
</evidence>
<dbReference type="InterPro" id="IPR005477">
    <property type="entry name" value="Dxylulose-5-P_synthase"/>
</dbReference>
<dbReference type="SMART" id="SM00861">
    <property type="entry name" value="Transket_pyr"/>
    <property type="match status" value="1"/>
</dbReference>
<keyword evidence="4 10" id="KW-0808">Transferase</keyword>
<dbReference type="SUPFAM" id="SSF52518">
    <property type="entry name" value="Thiamin diphosphate-binding fold (THDP-binding)"/>
    <property type="match status" value="1"/>
</dbReference>
<evidence type="ECO:0000256" key="7">
    <source>
        <dbReference type="ARBA" id="ARBA00022977"/>
    </source>
</evidence>
<comment type="catalytic activity">
    <reaction evidence="10">
        <text>D-glyceraldehyde 3-phosphate + pyruvate + H(+) = 1-deoxy-D-xylulose 5-phosphate + CO2</text>
        <dbReference type="Rhea" id="RHEA:12605"/>
        <dbReference type="ChEBI" id="CHEBI:15361"/>
        <dbReference type="ChEBI" id="CHEBI:15378"/>
        <dbReference type="ChEBI" id="CHEBI:16526"/>
        <dbReference type="ChEBI" id="CHEBI:57792"/>
        <dbReference type="ChEBI" id="CHEBI:59776"/>
        <dbReference type="EC" id="2.2.1.7"/>
    </reaction>
</comment>
<feature type="binding site" evidence="10">
    <location>
        <position position="154"/>
    </location>
    <ligand>
        <name>Mg(2+)</name>
        <dbReference type="ChEBI" id="CHEBI:18420"/>
    </ligand>
</feature>
<feature type="binding site" evidence="10">
    <location>
        <position position="82"/>
    </location>
    <ligand>
        <name>thiamine diphosphate</name>
        <dbReference type="ChEBI" id="CHEBI:58937"/>
    </ligand>
</feature>
<evidence type="ECO:0000256" key="9">
    <source>
        <dbReference type="ARBA" id="ARBA00023229"/>
    </source>
</evidence>
<feature type="domain" description="Transketolase-like pyrimidine-binding" evidence="11">
    <location>
        <begin position="325"/>
        <end position="489"/>
    </location>
</feature>
<feature type="binding site" evidence="10">
    <location>
        <begin position="123"/>
        <end position="125"/>
    </location>
    <ligand>
        <name>thiamine diphosphate</name>
        <dbReference type="ChEBI" id="CHEBI:58937"/>
    </ligand>
</feature>
<dbReference type="Pfam" id="PF13292">
    <property type="entry name" value="DXP_synthase_N"/>
    <property type="match status" value="1"/>
</dbReference>
<dbReference type="GO" id="GO:0030976">
    <property type="term" value="F:thiamine pyrophosphate binding"/>
    <property type="evidence" value="ECO:0007669"/>
    <property type="project" value="UniProtKB-UniRule"/>
</dbReference>
<accession>A0A1K1LQ42</accession>
<dbReference type="GO" id="GO:0019288">
    <property type="term" value="P:isopentenyl diphosphate biosynthetic process, methylerythritol 4-phosphate pathway"/>
    <property type="evidence" value="ECO:0007669"/>
    <property type="project" value="TreeGrafter"/>
</dbReference>
<dbReference type="InterPro" id="IPR029061">
    <property type="entry name" value="THDP-binding"/>
</dbReference>
<feature type="binding site" evidence="10">
    <location>
        <position position="296"/>
    </location>
    <ligand>
        <name>thiamine diphosphate</name>
        <dbReference type="ChEBI" id="CHEBI:58937"/>
    </ligand>
</feature>
<dbReference type="PROSITE" id="PS00801">
    <property type="entry name" value="TRANSKETOLASE_1"/>
    <property type="match status" value="1"/>
</dbReference>
<comment type="cofactor">
    <cofactor evidence="10">
        <name>thiamine diphosphate</name>
        <dbReference type="ChEBI" id="CHEBI:58937"/>
    </cofactor>
    <text evidence="10">Binds 1 thiamine pyrophosphate per subunit.</text>
</comment>
<dbReference type="EC" id="2.2.1.7" evidence="10"/>
<dbReference type="CDD" id="cd02007">
    <property type="entry name" value="TPP_DXS"/>
    <property type="match status" value="1"/>
</dbReference>
<comment type="subunit">
    <text evidence="3 10">Homodimer.</text>
</comment>
<dbReference type="SUPFAM" id="SSF52922">
    <property type="entry name" value="TK C-terminal domain-like"/>
    <property type="match status" value="1"/>
</dbReference>
<dbReference type="UniPathway" id="UPA00064">
    <property type="reaction ID" value="UER00091"/>
</dbReference>
<keyword evidence="8 10" id="KW-0786">Thiamine pyrophosphate</keyword>
<dbReference type="GO" id="GO:0008661">
    <property type="term" value="F:1-deoxy-D-xylulose-5-phosphate synthase activity"/>
    <property type="evidence" value="ECO:0007669"/>
    <property type="project" value="UniProtKB-UniRule"/>
</dbReference>
<feature type="binding site" evidence="10">
    <location>
        <position position="184"/>
    </location>
    <ligand>
        <name>Mg(2+)</name>
        <dbReference type="ChEBI" id="CHEBI:18420"/>
    </ligand>
</feature>
<evidence type="ECO:0000256" key="6">
    <source>
        <dbReference type="ARBA" id="ARBA00022842"/>
    </source>
</evidence>
<dbReference type="Gene3D" id="3.40.50.970">
    <property type="match status" value="2"/>
</dbReference>
<comment type="pathway">
    <text evidence="1 10">Metabolic intermediate biosynthesis; 1-deoxy-D-xylulose 5-phosphate biosynthesis; 1-deoxy-D-xylulose 5-phosphate from D-glyceraldehyde 3-phosphate and pyruvate: step 1/1.</text>
</comment>
<dbReference type="RefSeq" id="WP_072299062.1">
    <property type="nucleotide sequence ID" value="NZ_FPIP01000001.1"/>
</dbReference>
<evidence type="ECO:0000313" key="12">
    <source>
        <dbReference type="EMBL" id="SFW13002.1"/>
    </source>
</evidence>
<reference evidence="13" key="1">
    <citation type="submission" date="2016-11" db="EMBL/GenBank/DDBJ databases">
        <authorList>
            <person name="Varghese N."/>
            <person name="Submissions S."/>
        </authorList>
    </citation>
    <scope>NUCLEOTIDE SEQUENCE [LARGE SCALE GENOMIC DNA]</scope>
    <source>
        <strain evidence="13">YL228</strain>
    </source>
</reference>
<evidence type="ECO:0000256" key="1">
    <source>
        <dbReference type="ARBA" id="ARBA00004980"/>
    </source>
</evidence>
<name>A0A1K1LQ42_RUMFL</name>
<keyword evidence="9 10" id="KW-0414">Isoprene biosynthesis</keyword>
<dbReference type="EMBL" id="FPIP01000001">
    <property type="protein sequence ID" value="SFW13002.1"/>
    <property type="molecule type" value="Genomic_DNA"/>
</dbReference>
<keyword evidence="6 10" id="KW-0460">Magnesium</keyword>
<dbReference type="GO" id="GO:0000287">
    <property type="term" value="F:magnesium ion binding"/>
    <property type="evidence" value="ECO:0007669"/>
    <property type="project" value="UniProtKB-UniRule"/>
</dbReference>
<dbReference type="Pfam" id="PF02779">
    <property type="entry name" value="Transket_pyr"/>
    <property type="match status" value="1"/>
</dbReference>
<sequence length="632" mass="69725">MKENISNNEKVTLEELQLPQDLKKLTISQCNGLCKEIRTILISTVSKTGGHLASNLGAVELTMALHRNFNSPEDKIVWDVGHQAYTHKILTGRLDRFSTLRQENGISGFPKPSESEHDTFISGHSSTSVSVACGISEAMKLQGKDNYAVAVIGDGAMSGGMFYEAMNNCGRDRQCNLIVVLNDNNMSISKSVGALSKYLTSLRNTERYLHTKRAVERGLEKIPLVGKSVTKGIKNVKDSVKSNILEQSTMFEDMGFIYLGPVNGHNLAELEEVFHMAKSYHQPVFIHVKTVKGKGYSPAEANPGEYHGISKFDIATGNPEVAAADSYSTVFGKELVKLADKDEKLCAITAAMKYGTGLQFFHFKYPDRFFDVGIAEQHAVTFAGGLASMGMTPVFAVYSTFLQRAYDQLVHDVAIGGLHVVLGVDRAGIVGEDGETHQGLLDVPMLTSIPNTTVYSPSCYMEMKMCMRKAIYEDKGLAAVRYPRGSEKMEFDQSDITTEWLFKQLSGSKTLIITYGRLYNEAIKAQKELEKSGINCDILKLTKIFPLDGKLGDEIKQYPRIVFFEESMGEGSISEKVGDILSELGYCGDYSRVTADGFVKQASVRSCLDKLGLTRCRMADYIRNRSNNNGKA</sequence>